<organism evidence="2 3">
    <name type="scientific">Candidatus Woesebacteria bacterium RIFCSPHIGHO2_01_FULL_39_28</name>
    <dbReference type="NCBI Taxonomy" id="1802496"/>
    <lineage>
        <taxon>Bacteria</taxon>
        <taxon>Candidatus Woeseibacteriota</taxon>
    </lineage>
</organism>
<comment type="caution">
    <text evidence="2">The sequence shown here is derived from an EMBL/GenBank/DDBJ whole genome shotgun (WGS) entry which is preliminary data.</text>
</comment>
<dbReference type="EMBL" id="MGGI01000011">
    <property type="protein sequence ID" value="OGM26738.1"/>
    <property type="molecule type" value="Genomic_DNA"/>
</dbReference>
<proteinExistence type="predicted"/>
<feature type="coiled-coil region" evidence="1">
    <location>
        <begin position="84"/>
        <end position="111"/>
    </location>
</feature>
<reference evidence="2 3" key="1">
    <citation type="journal article" date="2016" name="Nat. Commun.">
        <title>Thousands of microbial genomes shed light on interconnected biogeochemical processes in an aquifer system.</title>
        <authorList>
            <person name="Anantharaman K."/>
            <person name="Brown C.T."/>
            <person name="Hug L.A."/>
            <person name="Sharon I."/>
            <person name="Castelle C.J."/>
            <person name="Probst A.J."/>
            <person name="Thomas B.C."/>
            <person name="Singh A."/>
            <person name="Wilkins M.J."/>
            <person name="Karaoz U."/>
            <person name="Brodie E.L."/>
            <person name="Williams K.H."/>
            <person name="Hubbard S.S."/>
            <person name="Banfield J.F."/>
        </authorList>
    </citation>
    <scope>NUCLEOTIDE SEQUENCE [LARGE SCALE GENOMIC DNA]</scope>
</reference>
<dbReference type="Proteomes" id="UP000178851">
    <property type="component" value="Unassembled WGS sequence"/>
</dbReference>
<gene>
    <name evidence="2" type="ORF">A2627_04145</name>
</gene>
<name>A0A1F7YJG0_9BACT</name>
<dbReference type="AlphaFoldDB" id="A0A1F7YJG0"/>
<keyword evidence="1" id="KW-0175">Coiled coil</keyword>
<evidence type="ECO:0000256" key="1">
    <source>
        <dbReference type="SAM" id="Coils"/>
    </source>
</evidence>
<evidence type="ECO:0000313" key="3">
    <source>
        <dbReference type="Proteomes" id="UP000178851"/>
    </source>
</evidence>
<evidence type="ECO:0000313" key="2">
    <source>
        <dbReference type="EMBL" id="OGM26738.1"/>
    </source>
</evidence>
<sequence>MDESNENQQKDGVGKPTIKVKSVSLAQAVDLGEYDPKYLSTFSEWSTLSAHVQLQYIRAALDNRRKQLLSQWAEVNNMLDFRLKPQLHTTLKNIEKQLNELEDDREEIYAEYSKKF</sequence>
<protein>
    <submittedName>
        <fullName evidence="2">Uncharacterized protein</fullName>
    </submittedName>
</protein>
<accession>A0A1F7YJG0</accession>